<feature type="region of interest" description="Disordered" evidence="5">
    <location>
        <begin position="82"/>
        <end position="154"/>
    </location>
</feature>
<dbReference type="InterPro" id="IPR003593">
    <property type="entry name" value="AAA+_ATPase"/>
</dbReference>
<feature type="domain" description="AAA+ ATPase" evidence="6">
    <location>
        <begin position="195"/>
        <end position="340"/>
    </location>
</feature>
<feature type="region of interest" description="Disordered" evidence="5">
    <location>
        <begin position="845"/>
        <end position="864"/>
    </location>
</feature>
<evidence type="ECO:0000256" key="3">
    <source>
        <dbReference type="ARBA" id="ARBA00022741"/>
    </source>
</evidence>
<dbReference type="GO" id="GO:0003723">
    <property type="term" value="F:RNA binding"/>
    <property type="evidence" value="ECO:0007669"/>
    <property type="project" value="TreeGrafter"/>
</dbReference>
<dbReference type="eggNOG" id="KOG0733">
    <property type="taxonomic scope" value="Eukaryota"/>
</dbReference>
<dbReference type="Gene3D" id="1.10.8.60">
    <property type="match status" value="2"/>
</dbReference>
<reference evidence="7" key="1">
    <citation type="submission" date="2009-08" db="EMBL/GenBank/DDBJ databases">
        <title>Annotation of Salpingoeca rosetta.</title>
        <authorList>
            <consortium name="The Broad Institute Genome Sequencing Platform"/>
            <person name="Russ C."/>
            <person name="Cuomo C."/>
            <person name="Burger G."/>
            <person name="Gray M.W."/>
            <person name="Holland P.W.H."/>
            <person name="King N."/>
            <person name="Lang F.B.F."/>
            <person name="Roger A.J."/>
            <person name="Ruiz-Trillo I."/>
            <person name="Young S.K."/>
            <person name="Zeng Q."/>
            <person name="Gargeya S."/>
            <person name="Alvarado L."/>
            <person name="Berlin A."/>
            <person name="Chapman S.B."/>
            <person name="Chen Z."/>
            <person name="Freedman E."/>
            <person name="Gellesch M."/>
            <person name="Goldberg J."/>
            <person name="Griggs A."/>
            <person name="Gujja S."/>
            <person name="Heilman E."/>
            <person name="Heiman D."/>
            <person name="Howarth C."/>
            <person name="Mehta T."/>
            <person name="Neiman D."/>
            <person name="Pearson M."/>
            <person name="Roberts A."/>
            <person name="Saif S."/>
            <person name="Shea T."/>
            <person name="Shenoy N."/>
            <person name="Sisk P."/>
            <person name="Stolte C."/>
            <person name="Sykes S."/>
            <person name="White J."/>
            <person name="Yandava C."/>
            <person name="Haas B."/>
            <person name="Nusbaum C."/>
            <person name="Birren B."/>
        </authorList>
    </citation>
    <scope>NUCLEOTIDE SEQUENCE</scope>
    <source>
        <strain evidence="7">ATCC 50818</strain>
    </source>
</reference>
<dbReference type="GO" id="GO:0005634">
    <property type="term" value="C:nucleus"/>
    <property type="evidence" value="ECO:0007669"/>
    <property type="project" value="TreeGrafter"/>
</dbReference>
<keyword evidence="4" id="KW-0067">ATP-binding</keyword>
<dbReference type="FunFam" id="3.40.50.300:FF:000018">
    <property type="entry name" value="Cell division control 48"/>
    <property type="match status" value="1"/>
</dbReference>
<protein>
    <recommendedName>
        <fullName evidence="6">AAA+ ATPase domain-containing protein</fullName>
    </recommendedName>
</protein>
<dbReference type="RefSeq" id="XP_004989656.1">
    <property type="nucleotide sequence ID" value="XM_004989599.1"/>
</dbReference>
<evidence type="ECO:0000256" key="1">
    <source>
        <dbReference type="ARBA" id="ARBA00006914"/>
    </source>
</evidence>
<name>F2UMI4_SALR5</name>
<feature type="compositionally biased region" description="Basic and acidic residues" evidence="5">
    <location>
        <begin position="436"/>
        <end position="445"/>
    </location>
</feature>
<accession>F2UMI4</accession>
<organism evidence="7 8">
    <name type="scientific">Salpingoeca rosetta (strain ATCC 50818 / BSB-021)</name>
    <dbReference type="NCBI Taxonomy" id="946362"/>
    <lineage>
        <taxon>Eukaryota</taxon>
        <taxon>Choanoflagellata</taxon>
        <taxon>Craspedida</taxon>
        <taxon>Salpingoecidae</taxon>
        <taxon>Salpingoeca</taxon>
    </lineage>
</organism>
<keyword evidence="3" id="KW-0547">Nucleotide-binding</keyword>
<dbReference type="InterPro" id="IPR041569">
    <property type="entry name" value="AAA_lid_3"/>
</dbReference>
<dbReference type="Proteomes" id="UP000007799">
    <property type="component" value="Unassembled WGS sequence"/>
</dbReference>
<dbReference type="AlphaFoldDB" id="F2UMI4"/>
<dbReference type="GO" id="GO:0005524">
    <property type="term" value="F:ATP binding"/>
    <property type="evidence" value="ECO:0007669"/>
    <property type="project" value="UniProtKB-KW"/>
</dbReference>
<dbReference type="KEGG" id="sre:PTSG_09399"/>
<dbReference type="GO" id="GO:1990275">
    <property type="term" value="F:preribosome binding"/>
    <property type="evidence" value="ECO:0007669"/>
    <property type="project" value="TreeGrafter"/>
</dbReference>
<dbReference type="OMA" id="MESNSAM"/>
<comment type="similarity">
    <text evidence="1">Belongs to the AAA ATPase family.</text>
</comment>
<evidence type="ECO:0000259" key="6">
    <source>
        <dbReference type="SMART" id="SM00382"/>
    </source>
</evidence>
<dbReference type="Gene3D" id="3.40.50.300">
    <property type="entry name" value="P-loop containing nucleotide triphosphate hydrolases"/>
    <property type="match status" value="2"/>
</dbReference>
<dbReference type="InterPro" id="IPR050168">
    <property type="entry name" value="AAA_ATPase_domain"/>
</dbReference>
<keyword evidence="8" id="KW-1185">Reference proteome</keyword>
<dbReference type="GeneID" id="16070207"/>
<dbReference type="GO" id="GO:0042254">
    <property type="term" value="P:ribosome biogenesis"/>
    <property type="evidence" value="ECO:0007669"/>
    <property type="project" value="TreeGrafter"/>
</dbReference>
<evidence type="ECO:0000313" key="8">
    <source>
        <dbReference type="Proteomes" id="UP000007799"/>
    </source>
</evidence>
<dbReference type="InParanoid" id="F2UMI4"/>
<dbReference type="Pfam" id="PF17862">
    <property type="entry name" value="AAA_lid_3"/>
    <property type="match status" value="1"/>
</dbReference>
<feature type="region of interest" description="Disordered" evidence="5">
    <location>
        <begin position="399"/>
        <end position="501"/>
    </location>
</feature>
<dbReference type="OrthoDB" id="27435at2759"/>
<keyword evidence="2" id="KW-0677">Repeat</keyword>
<dbReference type="Pfam" id="PF09336">
    <property type="entry name" value="Vps4_C"/>
    <property type="match status" value="1"/>
</dbReference>
<dbReference type="GO" id="GO:0016887">
    <property type="term" value="F:ATP hydrolysis activity"/>
    <property type="evidence" value="ECO:0007669"/>
    <property type="project" value="InterPro"/>
</dbReference>
<dbReference type="InterPro" id="IPR003959">
    <property type="entry name" value="ATPase_AAA_core"/>
</dbReference>
<gene>
    <name evidence="7" type="ORF">PTSG_09399</name>
</gene>
<dbReference type="SUPFAM" id="SSF52540">
    <property type="entry name" value="P-loop containing nucleoside triphosphate hydrolases"/>
    <property type="match status" value="2"/>
</dbReference>
<dbReference type="InterPro" id="IPR027417">
    <property type="entry name" value="P-loop_NTPase"/>
</dbReference>
<feature type="domain" description="AAA+ ATPase" evidence="6">
    <location>
        <begin position="605"/>
        <end position="743"/>
    </location>
</feature>
<dbReference type="FunCoup" id="F2UMI4">
    <property type="interactions" value="1864"/>
</dbReference>
<proteinExistence type="inferred from homology"/>
<dbReference type="FunFam" id="3.40.50.300:FF:000365">
    <property type="entry name" value="Ribosome biogenesis ATPase RIX7"/>
    <property type="match status" value="1"/>
</dbReference>
<dbReference type="EMBL" id="GL832982">
    <property type="protein sequence ID" value="EGD78333.1"/>
    <property type="molecule type" value="Genomic_DNA"/>
</dbReference>
<dbReference type="PANTHER" id="PTHR23077:SF171">
    <property type="entry name" value="NUCLEAR VALOSIN-CONTAINING PROTEIN-LIKE"/>
    <property type="match status" value="1"/>
</dbReference>
<dbReference type="STRING" id="946362.F2UMI4"/>
<feature type="compositionally biased region" description="Basic and acidic residues" evidence="5">
    <location>
        <begin position="415"/>
        <end position="424"/>
    </location>
</feature>
<dbReference type="PANTHER" id="PTHR23077">
    <property type="entry name" value="AAA-FAMILY ATPASE"/>
    <property type="match status" value="1"/>
</dbReference>
<evidence type="ECO:0000256" key="5">
    <source>
        <dbReference type="SAM" id="MobiDB-lite"/>
    </source>
</evidence>
<evidence type="ECO:0000256" key="2">
    <source>
        <dbReference type="ARBA" id="ARBA00022737"/>
    </source>
</evidence>
<sequence>MPRRGGGGSSGGFARTLIPKMKQIQAERPGAPLTVDEMAMTLKSRFRWAFRLLQKDKQKAKKAAAAAQQAGVEDAAVVVDADGEGDDDFDTSDLQPSKRSRLTSTGPSSPSADTPSTTDDRARKKKSKSAARQLMDSISQLSDPNARKKKVFPVEQSSTTLEDLGGLDHTISVVRSTMDATFRGAYMFKHLGFEPPKGLLLHGPPGCGKTLLASAIAGEWEVPFIKVSAPELIGGTSGDSEQFIRDLFEQAIAIAQRDKRGCIVFLDEIDTITSKRENAQREMERRIVAQLMTTMDNLSLENTGGSPVLVIGATTRPDALDPAIRRTGRFDTEVALSVPDIDARAHILAVICRNKRIDAGVDFANLAKRTPGFVGADLMSLANQACLNAVLTALAAQDSGDSDGNGDGDGVVAAETKKGVKEEAASNSVGGADAMVKAEMKEEASAARSDAGAGAGVGSTIDTNADTTADTAADTTADRAADTAGPKQEAAGDGDGDGQDLSVVIDESMDAEPTIETITLDDVTEDTAAQFMELQHLQYLSVTTADFEAALKRVQPSATREGFATTPSVTWDDVGALGGPRRELEEAIKFPLQAPELCASVGIRKPPGVLLYGPPGCGKTLLAKALANSCNANFISIKGPELMNKFVGESERAVRQLFTRAKTSSPCVVFFDELDALCPRRGDASSSRVSERIVNQLLVELDGFDSGEEKIFVIGATNRIDIIDPAMLRPGRLEKLVYVDLPDQHARAEIFKTQARNISLAPDVDLTAVAADSRCQQYTGADSAALLREAGNAAIWRLLQENNQDFDKTAAMRPAISTADLEVAMRKVKPSVSKRDLARYRRVADEFSLRESSASRQHKDADAE</sequence>
<feature type="compositionally biased region" description="Low complexity" evidence="5">
    <location>
        <begin position="446"/>
        <end position="475"/>
    </location>
</feature>
<feature type="compositionally biased region" description="Acidic residues" evidence="5">
    <location>
        <begin position="82"/>
        <end position="91"/>
    </location>
</feature>
<dbReference type="InterPro" id="IPR015415">
    <property type="entry name" value="Spast_Vps4_C"/>
</dbReference>
<feature type="compositionally biased region" description="Low complexity" evidence="5">
    <location>
        <begin position="103"/>
        <end position="117"/>
    </location>
</feature>
<dbReference type="SMART" id="SM00382">
    <property type="entry name" value="AAA"/>
    <property type="match status" value="2"/>
</dbReference>
<evidence type="ECO:0000256" key="4">
    <source>
        <dbReference type="ARBA" id="ARBA00022840"/>
    </source>
</evidence>
<dbReference type="CDD" id="cd19511">
    <property type="entry name" value="RecA-like_CDC48_r2-like"/>
    <property type="match status" value="1"/>
</dbReference>
<dbReference type="Pfam" id="PF00004">
    <property type="entry name" value="AAA"/>
    <property type="match status" value="2"/>
</dbReference>
<evidence type="ECO:0000313" key="7">
    <source>
        <dbReference type="EMBL" id="EGD78333.1"/>
    </source>
</evidence>